<proteinExistence type="predicted"/>
<gene>
    <name evidence="1" type="ORF">C7H19_23095</name>
</gene>
<evidence type="ECO:0000313" key="2">
    <source>
        <dbReference type="Proteomes" id="UP000239001"/>
    </source>
</evidence>
<protein>
    <recommendedName>
        <fullName evidence="3">DUF4426 domain-containing protein</fullName>
    </recommendedName>
</protein>
<dbReference type="Proteomes" id="UP000239001">
    <property type="component" value="Unassembled WGS sequence"/>
</dbReference>
<reference evidence="1 2" key="1">
    <citation type="submission" date="2018-03" db="EMBL/GenBank/DDBJ databases">
        <title>The ancient ancestry and fast evolution of plastids.</title>
        <authorList>
            <person name="Moore K.R."/>
            <person name="Magnabosco C."/>
            <person name="Momper L."/>
            <person name="Gold D.A."/>
            <person name="Bosak T."/>
            <person name="Fournier G.P."/>
        </authorList>
    </citation>
    <scope>NUCLEOTIDE SEQUENCE [LARGE SCALE GENOMIC DNA]</scope>
    <source>
        <strain evidence="1 2">CCALA 016</strain>
    </source>
</reference>
<dbReference type="AlphaFoldDB" id="A0A2T1LRF2"/>
<dbReference type="EMBL" id="PXOH01000047">
    <property type="protein sequence ID" value="PSF31271.1"/>
    <property type="molecule type" value="Genomic_DNA"/>
</dbReference>
<sequence>MKINLIILSVFGSVLISNLSQSEQAIASNIFSNNLIAEAGASKPTRGGQVVEQGAYHLELVPEKAKEGVHLDFYLQKGDNHQAILNAKVTGQVQLPNGTQKNLNFKYDTDGKHYTVLLSEKASGQYQVRITAEMNGQKVNGRFSFKQ</sequence>
<organism evidence="1 2">
    <name type="scientific">Aphanothece hegewaldii CCALA 016</name>
    <dbReference type="NCBI Taxonomy" id="2107694"/>
    <lineage>
        <taxon>Bacteria</taxon>
        <taxon>Bacillati</taxon>
        <taxon>Cyanobacteriota</taxon>
        <taxon>Cyanophyceae</taxon>
        <taxon>Oscillatoriophycideae</taxon>
        <taxon>Chroococcales</taxon>
        <taxon>Aphanothecaceae</taxon>
        <taxon>Aphanothece</taxon>
    </lineage>
</organism>
<keyword evidence="2" id="KW-1185">Reference proteome</keyword>
<dbReference type="RefSeq" id="WP_106459267.1">
    <property type="nucleotide sequence ID" value="NZ_PXOH01000047.1"/>
</dbReference>
<comment type="caution">
    <text evidence="1">The sequence shown here is derived from an EMBL/GenBank/DDBJ whole genome shotgun (WGS) entry which is preliminary data.</text>
</comment>
<accession>A0A2T1LRF2</accession>
<reference evidence="1 2" key="2">
    <citation type="submission" date="2018-03" db="EMBL/GenBank/DDBJ databases">
        <authorList>
            <person name="Keele B.F."/>
        </authorList>
    </citation>
    <scope>NUCLEOTIDE SEQUENCE [LARGE SCALE GENOMIC DNA]</scope>
    <source>
        <strain evidence="1 2">CCALA 016</strain>
    </source>
</reference>
<name>A0A2T1LRF2_9CHRO</name>
<evidence type="ECO:0000313" key="1">
    <source>
        <dbReference type="EMBL" id="PSF31271.1"/>
    </source>
</evidence>
<evidence type="ECO:0008006" key="3">
    <source>
        <dbReference type="Google" id="ProtNLM"/>
    </source>
</evidence>
<dbReference type="OrthoDB" id="563554at2"/>